<proteinExistence type="predicted"/>
<feature type="region of interest" description="Disordered" evidence="1">
    <location>
        <begin position="69"/>
        <end position="117"/>
    </location>
</feature>
<dbReference type="PANTHER" id="PTHR22939:SF129">
    <property type="entry name" value="SERINE PROTEASE HTRA2, MITOCHONDRIAL"/>
    <property type="match status" value="1"/>
</dbReference>
<reference evidence="2" key="1">
    <citation type="submission" date="2021-05" db="EMBL/GenBank/DDBJ databases">
        <authorList>
            <person name="Pietrasiak N."/>
            <person name="Ward R."/>
            <person name="Stajich J.E."/>
            <person name="Kurbessoian T."/>
        </authorList>
    </citation>
    <scope>NUCLEOTIDE SEQUENCE</scope>
    <source>
        <strain evidence="2">GSE-TBD4-15B</strain>
    </source>
</reference>
<evidence type="ECO:0000313" key="3">
    <source>
        <dbReference type="Proteomes" id="UP000707356"/>
    </source>
</evidence>
<feature type="region of interest" description="Disordered" evidence="1">
    <location>
        <begin position="329"/>
        <end position="388"/>
    </location>
</feature>
<dbReference type="Pfam" id="PF13365">
    <property type="entry name" value="Trypsin_2"/>
    <property type="match status" value="1"/>
</dbReference>
<feature type="compositionally biased region" description="Low complexity" evidence="1">
    <location>
        <begin position="343"/>
        <end position="363"/>
    </location>
</feature>
<dbReference type="AlphaFoldDB" id="A0A951PE93"/>
<reference evidence="2" key="2">
    <citation type="journal article" date="2022" name="Microbiol. Resour. Announc.">
        <title>Metagenome Sequencing to Explore Phylogenomics of Terrestrial Cyanobacteria.</title>
        <authorList>
            <person name="Ward R.D."/>
            <person name="Stajich J.E."/>
            <person name="Johansen J.R."/>
            <person name="Huntemann M."/>
            <person name="Clum A."/>
            <person name="Foster B."/>
            <person name="Foster B."/>
            <person name="Roux S."/>
            <person name="Palaniappan K."/>
            <person name="Varghese N."/>
            <person name="Mukherjee S."/>
            <person name="Reddy T.B.K."/>
            <person name="Daum C."/>
            <person name="Copeland A."/>
            <person name="Chen I.A."/>
            <person name="Ivanova N.N."/>
            <person name="Kyrpides N.C."/>
            <person name="Shapiro N."/>
            <person name="Eloe-Fadrosh E.A."/>
            <person name="Pietrasiak N."/>
        </authorList>
    </citation>
    <scope>NUCLEOTIDE SEQUENCE</scope>
    <source>
        <strain evidence="2">GSE-TBD4-15B</strain>
    </source>
</reference>
<feature type="compositionally biased region" description="Basic residues" evidence="1">
    <location>
        <begin position="12"/>
        <end position="29"/>
    </location>
</feature>
<evidence type="ECO:0000256" key="1">
    <source>
        <dbReference type="SAM" id="MobiDB-lite"/>
    </source>
</evidence>
<dbReference type="InterPro" id="IPR001940">
    <property type="entry name" value="Peptidase_S1C"/>
</dbReference>
<dbReference type="PRINTS" id="PR00834">
    <property type="entry name" value="PROTEASES2C"/>
</dbReference>
<comment type="caution">
    <text evidence="2">The sequence shown here is derived from an EMBL/GenBank/DDBJ whole genome shotgun (WGS) entry which is preliminary data.</text>
</comment>
<protein>
    <submittedName>
        <fullName evidence="2">Trypsin-like peptidase domain-containing protein</fullName>
    </submittedName>
</protein>
<dbReference type="GO" id="GO:0004252">
    <property type="term" value="F:serine-type endopeptidase activity"/>
    <property type="evidence" value="ECO:0007669"/>
    <property type="project" value="InterPro"/>
</dbReference>
<dbReference type="GO" id="GO:0006508">
    <property type="term" value="P:proteolysis"/>
    <property type="evidence" value="ECO:0007669"/>
    <property type="project" value="InterPro"/>
</dbReference>
<dbReference type="EMBL" id="JAHHHV010000084">
    <property type="protein sequence ID" value="MBW4468086.1"/>
    <property type="molecule type" value="Genomic_DNA"/>
</dbReference>
<dbReference type="InterPro" id="IPR009003">
    <property type="entry name" value="Peptidase_S1_PA"/>
</dbReference>
<sequence>MVQTRTPNPAAARRRPARKLVKHSRSRAHRPLSPMLSPILLRWVALVALLTLGGKLVGSAQRNPALYNAQQPESMGQFDQADRSLAGSNPYPDPSHSYGQSNGQPHQVEPPQSGLLNPLSRIPAFAGRLIQPQRDPDLSPDLPQPIADANRSVVMLQGRGAVGSGIILSPDGLILTNSHVVRNGGNGTWRVRLSDAQELPATVIHPGAGEGNIFRDLALVQINGASNLPIAKMASAQPQQGETVWAIGSPYARPEVVTRGVLRQLTPDGIILTSAEVHPGNSGGPLLNQQGEVVGINTAVNPQLPGDATTVAISTALVERNLADLTTGIPIPGSGSMQGSGFPGRISSASPSGSPGEMPGGMPNPMPGFADRPGGGLMPFGQGNRPCP</sequence>
<feature type="region of interest" description="Disordered" evidence="1">
    <location>
        <begin position="1"/>
        <end position="29"/>
    </location>
</feature>
<dbReference type="Proteomes" id="UP000707356">
    <property type="component" value="Unassembled WGS sequence"/>
</dbReference>
<dbReference type="SUPFAM" id="SSF50494">
    <property type="entry name" value="Trypsin-like serine proteases"/>
    <property type="match status" value="1"/>
</dbReference>
<accession>A0A951PE93</accession>
<gene>
    <name evidence="2" type="ORF">KME07_21890</name>
</gene>
<organism evidence="2 3">
    <name type="scientific">Pegethrix bostrychoides GSE-TBD4-15B</name>
    <dbReference type="NCBI Taxonomy" id="2839662"/>
    <lineage>
        <taxon>Bacteria</taxon>
        <taxon>Bacillati</taxon>
        <taxon>Cyanobacteriota</taxon>
        <taxon>Cyanophyceae</taxon>
        <taxon>Oculatellales</taxon>
        <taxon>Oculatellaceae</taxon>
        <taxon>Pegethrix</taxon>
    </lineage>
</organism>
<dbReference type="PANTHER" id="PTHR22939">
    <property type="entry name" value="SERINE PROTEASE FAMILY S1C HTRA-RELATED"/>
    <property type="match status" value="1"/>
</dbReference>
<name>A0A951PE93_9CYAN</name>
<evidence type="ECO:0000313" key="2">
    <source>
        <dbReference type="EMBL" id="MBW4468086.1"/>
    </source>
</evidence>
<dbReference type="Gene3D" id="2.40.10.120">
    <property type="match status" value="1"/>
</dbReference>